<dbReference type="HOGENOM" id="CLU_2766795_0_0_5"/>
<accession>D1ATH7</accession>
<dbReference type="Proteomes" id="UP000000630">
    <property type="component" value="Chromosome"/>
</dbReference>
<sequence length="69" mass="7635">MSFGVMRLKKPGMYAGDSLSSFRAYPQVQQSIFLNSSSGRSDLTPDTYMDCVQCSACCGAYCEDQDKEK</sequence>
<protein>
    <submittedName>
        <fullName evidence="1">Uncharacterized protein</fullName>
    </submittedName>
</protein>
<dbReference type="EMBL" id="CP001759">
    <property type="protein sequence ID" value="ACZ48855.1"/>
    <property type="molecule type" value="Genomic_DNA"/>
</dbReference>
<proteinExistence type="predicted"/>
<dbReference type="AlphaFoldDB" id="D1ATH7"/>
<dbReference type="OrthoDB" id="7165760at2"/>
<reference evidence="1 2" key="1">
    <citation type="journal article" date="2010" name="J. Bacteriol.">
        <title>Complete genome sequence of Anaplasma marginale subsp. centrale.</title>
        <authorList>
            <person name="Herndon D.R."/>
            <person name="Palmer G.H."/>
            <person name="Shkap V."/>
            <person name="Knowles D.P. Jr."/>
            <person name="Brayton K.A."/>
        </authorList>
    </citation>
    <scope>NUCLEOTIDE SEQUENCE [LARGE SCALE GENOMIC DNA]</scope>
    <source>
        <strain evidence="1 2">Israel</strain>
    </source>
</reference>
<dbReference type="KEGG" id="acn:ACIS_00168"/>
<dbReference type="RefSeq" id="WP_012880338.1">
    <property type="nucleotide sequence ID" value="NC_013532.1"/>
</dbReference>
<keyword evidence="2" id="KW-1185">Reference proteome</keyword>
<evidence type="ECO:0000313" key="2">
    <source>
        <dbReference type="Proteomes" id="UP000000630"/>
    </source>
</evidence>
<organism evidence="1 2">
    <name type="scientific">Anaplasma centrale (strain Israel)</name>
    <name type="common">Anaplasma marginale subsp. centrale (strain Israel)</name>
    <dbReference type="NCBI Taxonomy" id="574556"/>
    <lineage>
        <taxon>Bacteria</taxon>
        <taxon>Pseudomonadati</taxon>
        <taxon>Pseudomonadota</taxon>
        <taxon>Alphaproteobacteria</taxon>
        <taxon>Rickettsiales</taxon>
        <taxon>Anaplasmataceae</taxon>
        <taxon>Anaplasma</taxon>
    </lineage>
</organism>
<gene>
    <name evidence="1" type="ordered locus">ACIS_00168</name>
</gene>
<evidence type="ECO:0000313" key="1">
    <source>
        <dbReference type="EMBL" id="ACZ48855.1"/>
    </source>
</evidence>
<name>D1ATH7_ANACI</name>